<evidence type="ECO:0000313" key="2">
    <source>
        <dbReference type="Proteomes" id="UP000240974"/>
    </source>
</evidence>
<proteinExistence type="predicted"/>
<dbReference type="AlphaFoldDB" id="A0A2T3G032"/>
<reference evidence="1 2" key="1">
    <citation type="journal article" date="2019" name="Int. J. Syst. Evol. Microbiol.">
        <title>Faecalibacillus intestinalis gen. nov., sp. nov. and Faecalibacillus faecis sp. nov., isolated from human faeces.</title>
        <authorList>
            <person name="Seo B."/>
            <person name="Jeon K."/>
            <person name="Baek I."/>
            <person name="Lee Y.M."/>
            <person name="Baek K."/>
            <person name="Ko G."/>
        </authorList>
    </citation>
    <scope>NUCLEOTIDE SEQUENCE [LARGE SCALE GENOMIC DNA]</scope>
    <source>
        <strain evidence="1 2">SNUG30099</strain>
    </source>
</reference>
<organism evidence="1 2">
    <name type="scientific">Faecalibacillus intestinalis</name>
    <dbReference type="NCBI Taxonomy" id="1982626"/>
    <lineage>
        <taxon>Bacteria</taxon>
        <taxon>Bacillati</taxon>
        <taxon>Bacillota</taxon>
        <taxon>Erysipelotrichia</taxon>
        <taxon>Erysipelotrichales</taxon>
        <taxon>Coprobacillaceae</taxon>
        <taxon>Faecalibacillus</taxon>
    </lineage>
</organism>
<gene>
    <name evidence="1" type="ORF">C7U54_07875</name>
</gene>
<sequence>MLQKIIQTKYDLDVIGLIQISPRVYKVKTANHFYCVKIVDEKKLEVAYQHLNTLHLHHFIHLILNNEQHYFTPFQDQYIYLMPYLQEDNHIKKEMKIKTYYQILAYLHNHSFFMQHEEDAFFKKQYDDLFSLIQQRKNDYEELMREFEFRKFKSPAGWMLVLNYYRIVHYLNQAYYYLSQYQEIMKGKNEIRLSLTYNHFNKEHIFVSDETLISIDQMKINYCIYDLIDIFQNHDELYESLPLLEYYLKEVKLLKEEKILIQCILSIVPQVQLNLQEEVNIYQMSKLICYLDGLQEIFKKLMIDEK</sequence>
<accession>A0A2T3G032</accession>
<evidence type="ECO:0008006" key="3">
    <source>
        <dbReference type="Google" id="ProtNLM"/>
    </source>
</evidence>
<name>A0A2T3G032_9FIRM</name>
<dbReference type="EMBL" id="PYLQ01000009">
    <property type="protein sequence ID" value="PST40924.1"/>
    <property type="molecule type" value="Genomic_DNA"/>
</dbReference>
<dbReference type="InterPro" id="IPR011009">
    <property type="entry name" value="Kinase-like_dom_sf"/>
</dbReference>
<comment type="caution">
    <text evidence="1">The sequence shown here is derived from an EMBL/GenBank/DDBJ whole genome shotgun (WGS) entry which is preliminary data.</text>
</comment>
<dbReference type="RefSeq" id="WP_107029919.1">
    <property type="nucleotide sequence ID" value="NZ_JBGKRQ010000023.1"/>
</dbReference>
<keyword evidence="2" id="KW-1185">Reference proteome</keyword>
<dbReference type="Proteomes" id="UP000240974">
    <property type="component" value="Unassembled WGS sequence"/>
</dbReference>
<dbReference type="SUPFAM" id="SSF56112">
    <property type="entry name" value="Protein kinase-like (PK-like)"/>
    <property type="match status" value="1"/>
</dbReference>
<evidence type="ECO:0000313" key="1">
    <source>
        <dbReference type="EMBL" id="PST40924.1"/>
    </source>
</evidence>
<protein>
    <recommendedName>
        <fullName evidence="3">Spore coat protein YsxE</fullName>
    </recommendedName>
</protein>